<proteinExistence type="predicted"/>
<gene>
    <name evidence="1" type="ORF">PS928_04410</name>
</gene>
<sequence>MGIKRHLPDYLATRTGLAVQSLEQLVQFNENAPGASIPCAAGTGV</sequence>
<reference evidence="1 2" key="1">
    <citation type="submission" date="2019-09" db="EMBL/GenBank/DDBJ databases">
        <authorList>
            <person name="Chandra G."/>
            <person name="Truman W A."/>
        </authorList>
    </citation>
    <scope>NUCLEOTIDE SEQUENCE [LARGE SCALE GENOMIC DNA]</scope>
    <source>
        <strain evidence="1">PS928</strain>
    </source>
</reference>
<dbReference type="AlphaFoldDB" id="A0A5E7V4Y9"/>
<dbReference type="Proteomes" id="UP000381378">
    <property type="component" value="Unassembled WGS sequence"/>
</dbReference>
<protein>
    <submittedName>
        <fullName evidence="1">Uncharacterized protein</fullName>
    </submittedName>
</protein>
<evidence type="ECO:0000313" key="1">
    <source>
        <dbReference type="EMBL" id="VVQ16608.1"/>
    </source>
</evidence>
<accession>A0A5E7V4Y9</accession>
<organism evidence="1 2">
    <name type="scientific">Pseudomonas fluorescens</name>
    <dbReference type="NCBI Taxonomy" id="294"/>
    <lineage>
        <taxon>Bacteria</taxon>
        <taxon>Pseudomonadati</taxon>
        <taxon>Pseudomonadota</taxon>
        <taxon>Gammaproteobacteria</taxon>
        <taxon>Pseudomonadales</taxon>
        <taxon>Pseudomonadaceae</taxon>
        <taxon>Pseudomonas</taxon>
    </lineage>
</organism>
<evidence type="ECO:0000313" key="2">
    <source>
        <dbReference type="Proteomes" id="UP000381378"/>
    </source>
</evidence>
<dbReference type="EMBL" id="CABVJF010000018">
    <property type="protein sequence ID" value="VVQ16608.1"/>
    <property type="molecule type" value="Genomic_DNA"/>
</dbReference>
<name>A0A5E7V4Y9_PSEFL</name>